<feature type="compositionally biased region" description="Low complexity" evidence="1">
    <location>
        <begin position="1"/>
        <end position="15"/>
    </location>
</feature>
<evidence type="ECO:0000256" key="1">
    <source>
        <dbReference type="SAM" id="MobiDB-lite"/>
    </source>
</evidence>
<comment type="caution">
    <text evidence="2">The sequence shown here is derived from an EMBL/GenBank/DDBJ whole genome shotgun (WGS) entry which is preliminary data.</text>
</comment>
<name>A0ABQ6HI65_9MICO</name>
<keyword evidence="3" id="KW-1185">Reference proteome</keyword>
<reference evidence="3" key="1">
    <citation type="journal article" date="2019" name="Int. J. Syst. Evol. Microbiol.">
        <title>The Global Catalogue of Microorganisms (GCM) 10K type strain sequencing project: providing services to taxonomists for standard genome sequencing and annotation.</title>
        <authorList>
            <consortium name="The Broad Institute Genomics Platform"/>
            <consortium name="The Broad Institute Genome Sequencing Center for Infectious Disease"/>
            <person name="Wu L."/>
            <person name="Ma J."/>
        </authorList>
    </citation>
    <scope>NUCLEOTIDE SEQUENCE [LARGE SCALE GENOMIC DNA]</scope>
    <source>
        <strain evidence="3">NBRC 105830</strain>
    </source>
</reference>
<accession>A0ABQ6HI65</accession>
<evidence type="ECO:0000313" key="2">
    <source>
        <dbReference type="EMBL" id="GMA18147.1"/>
    </source>
</evidence>
<dbReference type="EMBL" id="BSUJ01000001">
    <property type="protein sequence ID" value="GMA18147.1"/>
    <property type="molecule type" value="Genomic_DNA"/>
</dbReference>
<gene>
    <name evidence="2" type="ORF">GCM10025862_01680</name>
</gene>
<protein>
    <submittedName>
        <fullName evidence="2">Uncharacterized protein</fullName>
    </submittedName>
</protein>
<dbReference type="RefSeq" id="WP_241443710.1">
    <property type="nucleotide sequence ID" value="NZ_BSUJ01000001.1"/>
</dbReference>
<sequence>MTSRSRCQPRPSPRSTGSSQAGSPQEGSTGSSHGRRSRWPALAALALVATLGGCTLVSNGYAPPVTVTVTPTVTVTAKAAPSPTPTPARTNAPVTSQVVGRGYDVGTITGVEMVQQTPVLVFDRWTVRGVSDSRLAREGTSLTPHTSERFSNRNAISFKIPVDVNATFTKQTCVAVGQAAKSERTDLAGIRALTGRAAIVQLTLNPSGWVTNITSDPVCG</sequence>
<organism evidence="2 3">
    <name type="scientific">Arsenicicoccus piscis</name>
    <dbReference type="NCBI Taxonomy" id="673954"/>
    <lineage>
        <taxon>Bacteria</taxon>
        <taxon>Bacillati</taxon>
        <taxon>Actinomycetota</taxon>
        <taxon>Actinomycetes</taxon>
        <taxon>Micrococcales</taxon>
        <taxon>Intrasporangiaceae</taxon>
        <taxon>Arsenicicoccus</taxon>
    </lineage>
</organism>
<feature type="region of interest" description="Disordered" evidence="1">
    <location>
        <begin position="1"/>
        <end position="37"/>
    </location>
</feature>
<dbReference type="Proteomes" id="UP001157109">
    <property type="component" value="Unassembled WGS sequence"/>
</dbReference>
<evidence type="ECO:0000313" key="3">
    <source>
        <dbReference type="Proteomes" id="UP001157109"/>
    </source>
</evidence>
<proteinExistence type="predicted"/>
<feature type="compositionally biased region" description="Polar residues" evidence="1">
    <location>
        <begin position="16"/>
        <end position="26"/>
    </location>
</feature>